<sequence>MPIIKVTSLPFENQDSAAWPVQVCEHFARSTEIPLKHVSVAWQLLPGGHYAYAGVKAQYQPQDSHPIIAEIMLPDFYALDRVEKIINAAVEAISFASRMPKTNIFVQVNRARSGAVYDEGRIVRW</sequence>
<accession>A0AAN1WLA2</accession>
<dbReference type="AlphaFoldDB" id="A0AAN1WLA2"/>
<dbReference type="RefSeq" id="WP_236984948.1">
    <property type="nucleotide sequence ID" value="NZ_AP023086.1"/>
</dbReference>
<reference evidence="1 2" key="1">
    <citation type="journal article" date="2022" name="IScience">
        <title>An ultrasensitive nanofiber-based assay for enzymatic hydrolysis and deep-sea microbial degradation of cellulose.</title>
        <authorList>
            <person name="Tsudome M."/>
            <person name="Tachioka M."/>
            <person name="Miyazaki M."/>
            <person name="Uchimura K."/>
            <person name="Tsuda M."/>
            <person name="Takaki Y."/>
            <person name="Deguchi S."/>
        </authorList>
    </citation>
    <scope>NUCLEOTIDE SEQUENCE [LARGE SCALE GENOMIC DNA]</scope>
    <source>
        <strain evidence="1 2">GE09</strain>
    </source>
</reference>
<proteinExistence type="predicted"/>
<keyword evidence="2" id="KW-1185">Reference proteome</keyword>
<dbReference type="Proteomes" id="UP001320119">
    <property type="component" value="Chromosome"/>
</dbReference>
<evidence type="ECO:0000313" key="1">
    <source>
        <dbReference type="EMBL" id="BCD99686.1"/>
    </source>
</evidence>
<gene>
    <name evidence="1" type="ORF">MARGE09_P3888</name>
</gene>
<protein>
    <submittedName>
        <fullName evidence="1">Uncharacterized protein</fullName>
    </submittedName>
</protein>
<name>A0AAN1WLA2_9GAMM</name>
<dbReference type="KEGG" id="marq:MARGE09_P3888"/>
<dbReference type="EMBL" id="AP023086">
    <property type="protein sequence ID" value="BCD99686.1"/>
    <property type="molecule type" value="Genomic_DNA"/>
</dbReference>
<organism evidence="1 2">
    <name type="scientific">Marinagarivorans cellulosilyticus</name>
    <dbReference type="NCBI Taxonomy" id="2721545"/>
    <lineage>
        <taxon>Bacteria</taxon>
        <taxon>Pseudomonadati</taxon>
        <taxon>Pseudomonadota</taxon>
        <taxon>Gammaproteobacteria</taxon>
        <taxon>Cellvibrionales</taxon>
        <taxon>Cellvibrionaceae</taxon>
        <taxon>Marinagarivorans</taxon>
    </lineage>
</organism>
<evidence type="ECO:0000313" key="2">
    <source>
        <dbReference type="Proteomes" id="UP001320119"/>
    </source>
</evidence>